<evidence type="ECO:0000313" key="1">
    <source>
        <dbReference type="EMBL" id="GAH73684.1"/>
    </source>
</evidence>
<reference evidence="1" key="1">
    <citation type="journal article" date="2014" name="Front. Microbiol.">
        <title>High frequency of phylogenetically diverse reductive dehalogenase-homologous genes in deep subseafloor sedimentary metagenomes.</title>
        <authorList>
            <person name="Kawai M."/>
            <person name="Futagami T."/>
            <person name="Toyoda A."/>
            <person name="Takaki Y."/>
            <person name="Nishi S."/>
            <person name="Hori S."/>
            <person name="Arai W."/>
            <person name="Tsubouchi T."/>
            <person name="Morono Y."/>
            <person name="Uchiyama I."/>
            <person name="Ito T."/>
            <person name="Fujiyama A."/>
            <person name="Inagaki F."/>
            <person name="Takami H."/>
        </authorList>
    </citation>
    <scope>NUCLEOTIDE SEQUENCE</scope>
    <source>
        <strain evidence="1">Expedition CK06-06</strain>
    </source>
</reference>
<evidence type="ECO:0008006" key="2">
    <source>
        <dbReference type="Google" id="ProtNLM"/>
    </source>
</evidence>
<name>X1J5R7_9ZZZZ</name>
<dbReference type="Gene3D" id="3.40.50.450">
    <property type="match status" value="1"/>
</dbReference>
<organism evidence="1">
    <name type="scientific">marine sediment metagenome</name>
    <dbReference type="NCBI Taxonomy" id="412755"/>
    <lineage>
        <taxon>unclassified sequences</taxon>
        <taxon>metagenomes</taxon>
        <taxon>ecological metagenomes</taxon>
    </lineage>
</organism>
<dbReference type="AlphaFoldDB" id="X1J5R7"/>
<sequence length="199" mass="22621">MTEKICFIISPIGSKDEGTWSRWDKVRRHLIEEVAAKKGYNVIRADDISKPGIITSQIIEHLLSSELVIADLSTKNTNVFYELAIRDAARLPVILIGDDTSEIPFDVRQQRMIKYSLDPDELDEARKKLAEYIDSVEDESHKVDSPVTDAIIKPSDEISATIEDYLKLILVKLSNIGTDVREEKIKRVIELPIVQSWES</sequence>
<comment type="caution">
    <text evidence="1">The sequence shown here is derived from an EMBL/GenBank/DDBJ whole genome shotgun (WGS) entry which is preliminary data.</text>
</comment>
<feature type="non-terminal residue" evidence="1">
    <location>
        <position position="199"/>
    </location>
</feature>
<protein>
    <recommendedName>
        <fullName evidence="2">Nucleoside 2-deoxyribosyltransferase</fullName>
    </recommendedName>
</protein>
<proteinExistence type="predicted"/>
<gene>
    <name evidence="1" type="ORF">S03H2_47690</name>
</gene>
<accession>X1J5R7</accession>
<dbReference type="EMBL" id="BARU01030022">
    <property type="protein sequence ID" value="GAH73684.1"/>
    <property type="molecule type" value="Genomic_DNA"/>
</dbReference>